<protein>
    <recommendedName>
        <fullName evidence="3">F-box domain-containing protein</fullName>
    </recommendedName>
</protein>
<organism evidence="1 2">
    <name type="scientific">Gymnopus androsaceus JB14</name>
    <dbReference type="NCBI Taxonomy" id="1447944"/>
    <lineage>
        <taxon>Eukaryota</taxon>
        <taxon>Fungi</taxon>
        <taxon>Dikarya</taxon>
        <taxon>Basidiomycota</taxon>
        <taxon>Agaricomycotina</taxon>
        <taxon>Agaricomycetes</taxon>
        <taxon>Agaricomycetidae</taxon>
        <taxon>Agaricales</taxon>
        <taxon>Marasmiineae</taxon>
        <taxon>Omphalotaceae</taxon>
        <taxon>Gymnopus</taxon>
    </lineage>
</organism>
<reference evidence="1" key="1">
    <citation type="journal article" date="2019" name="Environ. Microbiol.">
        <title>Fungal ecological strategies reflected in gene transcription - a case study of two litter decomposers.</title>
        <authorList>
            <person name="Barbi F."/>
            <person name="Kohler A."/>
            <person name="Barry K."/>
            <person name="Baskaran P."/>
            <person name="Daum C."/>
            <person name="Fauchery L."/>
            <person name="Ihrmark K."/>
            <person name="Kuo A."/>
            <person name="LaButti K."/>
            <person name="Lipzen A."/>
            <person name="Morin E."/>
            <person name="Grigoriev I.V."/>
            <person name="Henrissat B."/>
            <person name="Lindahl B."/>
            <person name="Martin F."/>
        </authorList>
    </citation>
    <scope>NUCLEOTIDE SEQUENCE</scope>
    <source>
        <strain evidence="1">JB14</strain>
    </source>
</reference>
<dbReference type="SUPFAM" id="SSF52047">
    <property type="entry name" value="RNI-like"/>
    <property type="match status" value="1"/>
</dbReference>
<dbReference type="EMBL" id="ML770011">
    <property type="protein sequence ID" value="KAE9385237.1"/>
    <property type="molecule type" value="Genomic_DNA"/>
</dbReference>
<proteinExistence type="predicted"/>
<sequence>MAGIFQDWSTPERRQGDARLPLIPNEIYNKIFIYFEPESRRHPAPAKELMSLALVCRYFHFVTLPMRFGAIHIRPTFTYDQLIWENAYTNFFCSICSADPLGLWLAGHVQELSIDSCLYPVVPNVELRPLLTLTSLYAGALPKLRNVQTFRLRCLPISKQFIGKMAHLSCLDLRDCNFERTMTGADLRALASRVALKSLSLFFPYLLHGDHIEPLPSGVSMLDLIPLASNLVELRTNSWEFVHCLVSAAVVPPLEVLEIVSVPDLRELHQLICRTGATLVDLTLSRVRWPEHLVLDPRSFSQVKYTLPPNLRRLTCPSHLSYLFTGHHSLEKITFAGTMEEATYDFLEEEDFELSGNVTLLMQQRNQSLRTLEFLPYAFVMDRSSPELENWNSNMMHWFPNLEQLDIFITTGDEHEIEELQNVFKSFIKTWGRQDTLRFLRFSCLWEDDASELVRADPWFQNSIRELKVLESYFPNLVFVSFAKVILFSKNLV</sequence>
<dbReference type="InterPro" id="IPR032675">
    <property type="entry name" value="LRR_dom_sf"/>
</dbReference>
<evidence type="ECO:0000313" key="2">
    <source>
        <dbReference type="Proteomes" id="UP000799118"/>
    </source>
</evidence>
<evidence type="ECO:0000313" key="1">
    <source>
        <dbReference type="EMBL" id="KAE9385237.1"/>
    </source>
</evidence>
<gene>
    <name evidence="1" type="ORF">BT96DRAFT_1007243</name>
</gene>
<dbReference type="AlphaFoldDB" id="A0A6A4GIM5"/>
<accession>A0A6A4GIM5</accession>
<dbReference type="OrthoDB" id="3256662at2759"/>
<evidence type="ECO:0008006" key="3">
    <source>
        <dbReference type="Google" id="ProtNLM"/>
    </source>
</evidence>
<keyword evidence="2" id="KW-1185">Reference proteome</keyword>
<dbReference type="Proteomes" id="UP000799118">
    <property type="component" value="Unassembled WGS sequence"/>
</dbReference>
<dbReference type="Gene3D" id="3.80.10.10">
    <property type="entry name" value="Ribonuclease Inhibitor"/>
    <property type="match status" value="1"/>
</dbReference>
<name>A0A6A4GIM5_9AGAR</name>